<dbReference type="Pfam" id="PF00082">
    <property type="entry name" value="Peptidase_S8"/>
    <property type="match status" value="1"/>
</dbReference>
<evidence type="ECO:0000256" key="10">
    <source>
        <dbReference type="ARBA" id="ARBA00023180"/>
    </source>
</evidence>
<feature type="compositionally biased region" description="Polar residues" evidence="13">
    <location>
        <begin position="165"/>
        <end position="180"/>
    </location>
</feature>
<keyword evidence="7 12" id="KW-0720">Serine protease</keyword>
<accession>A0A673X978</accession>
<feature type="active site" description="Charge relay system" evidence="11 12">
    <location>
        <position position="186"/>
    </location>
</feature>
<dbReference type="Ensembl" id="ENSSTUT00000021858.1">
    <property type="protein sequence ID" value="ENSSTUP00000020779.1"/>
    <property type="gene ID" value="ENSSTUG00000009063.1"/>
</dbReference>
<keyword evidence="9" id="KW-0865">Zymogen</keyword>
<dbReference type="GO" id="GO:0004252">
    <property type="term" value="F:serine-type endopeptidase activity"/>
    <property type="evidence" value="ECO:0007669"/>
    <property type="project" value="UniProtKB-UniRule"/>
</dbReference>
<reference evidence="16" key="2">
    <citation type="submission" date="2025-09" db="UniProtKB">
        <authorList>
            <consortium name="Ensembl"/>
        </authorList>
    </citation>
    <scope>IDENTIFICATION</scope>
</reference>
<dbReference type="GeneTree" id="ENSGT00940000161989"/>
<dbReference type="AlphaFoldDB" id="A0A673X978"/>
<evidence type="ECO:0000256" key="1">
    <source>
        <dbReference type="ARBA" id="ARBA00004308"/>
    </source>
</evidence>
<organism evidence="16 17">
    <name type="scientific">Salmo trutta</name>
    <name type="common">Brown trout</name>
    <dbReference type="NCBI Taxonomy" id="8032"/>
    <lineage>
        <taxon>Eukaryota</taxon>
        <taxon>Metazoa</taxon>
        <taxon>Chordata</taxon>
        <taxon>Craniata</taxon>
        <taxon>Vertebrata</taxon>
        <taxon>Euteleostomi</taxon>
        <taxon>Actinopterygii</taxon>
        <taxon>Neopterygii</taxon>
        <taxon>Teleostei</taxon>
        <taxon>Protacanthopterygii</taxon>
        <taxon>Salmoniformes</taxon>
        <taxon>Salmonidae</taxon>
        <taxon>Salmoninae</taxon>
        <taxon>Salmo</taxon>
    </lineage>
</organism>
<dbReference type="FunFam" id="2.60.120.260:FF:000034">
    <property type="entry name" value="furin isoform X2"/>
    <property type="match status" value="1"/>
</dbReference>
<dbReference type="FunFam" id="3.40.50.200:FF:000001">
    <property type="entry name" value="Furin 2, isoform B"/>
    <property type="match status" value="1"/>
</dbReference>
<gene>
    <name evidence="16" type="primary">LOC115151698</name>
</gene>
<evidence type="ECO:0000256" key="6">
    <source>
        <dbReference type="ARBA" id="ARBA00022801"/>
    </source>
</evidence>
<keyword evidence="8 14" id="KW-0472">Membrane</keyword>
<dbReference type="SUPFAM" id="SSF54897">
    <property type="entry name" value="Protease propeptides/inhibitors"/>
    <property type="match status" value="1"/>
</dbReference>
<dbReference type="InterPro" id="IPR036852">
    <property type="entry name" value="Peptidase_S8/S53_dom_sf"/>
</dbReference>
<evidence type="ECO:0000313" key="17">
    <source>
        <dbReference type="Proteomes" id="UP000472277"/>
    </source>
</evidence>
<dbReference type="PRINTS" id="PR00723">
    <property type="entry name" value="SUBTILISIN"/>
</dbReference>
<keyword evidence="10" id="KW-0325">Glycoprotein</keyword>
<evidence type="ECO:0000256" key="2">
    <source>
        <dbReference type="ARBA" id="ARBA00005325"/>
    </source>
</evidence>
<dbReference type="GeneID" id="115151698"/>
<evidence type="ECO:0000256" key="9">
    <source>
        <dbReference type="ARBA" id="ARBA00023145"/>
    </source>
</evidence>
<dbReference type="InterPro" id="IPR006212">
    <property type="entry name" value="Furin_repeat"/>
</dbReference>
<feature type="domain" description="P/Homo B" evidence="15">
    <location>
        <begin position="436"/>
        <end position="568"/>
    </location>
</feature>
<dbReference type="SUPFAM" id="SSF57184">
    <property type="entry name" value="Growth factor receptor domain"/>
    <property type="match status" value="1"/>
</dbReference>
<dbReference type="PROSITE" id="PS51892">
    <property type="entry name" value="SUBTILASE"/>
    <property type="match status" value="1"/>
</dbReference>
<feature type="transmembrane region" description="Helical" evidence="14">
    <location>
        <begin position="682"/>
        <end position="702"/>
    </location>
</feature>
<dbReference type="PROSITE" id="PS51829">
    <property type="entry name" value="P_HOMO_B"/>
    <property type="match status" value="1"/>
</dbReference>
<keyword evidence="14" id="KW-1133">Transmembrane helix</keyword>
<dbReference type="InterPro" id="IPR038466">
    <property type="entry name" value="S8_pro-domain_sf"/>
</dbReference>
<dbReference type="Pfam" id="PF16470">
    <property type="entry name" value="S8_pro-domain"/>
    <property type="match status" value="1"/>
</dbReference>
<dbReference type="OrthoDB" id="300641at2759"/>
<evidence type="ECO:0000256" key="3">
    <source>
        <dbReference type="ARBA" id="ARBA00022670"/>
    </source>
</evidence>
<dbReference type="InterPro" id="IPR000209">
    <property type="entry name" value="Peptidase_S8/S53_dom"/>
</dbReference>
<dbReference type="InterPro" id="IPR034182">
    <property type="entry name" value="Kexin/furin"/>
</dbReference>
<dbReference type="InterPro" id="IPR002884">
    <property type="entry name" value="P_dom"/>
</dbReference>
<dbReference type="InParanoid" id="A0A673X978"/>
<dbReference type="FunFam" id="3.30.70.850:FF:000001">
    <property type="entry name" value="Proprotein convertase subtilisin/kexin type 5"/>
    <property type="match status" value="1"/>
</dbReference>
<comment type="subcellular location">
    <subcellularLocation>
        <location evidence="1">Endomembrane system</location>
    </subcellularLocation>
</comment>
<protein>
    <submittedName>
        <fullName evidence="16">Proprotein convertase subtilisin/kexin type 4-like</fullName>
    </submittedName>
</protein>
<dbReference type="InterPro" id="IPR015500">
    <property type="entry name" value="Peptidase_S8_subtilisin-rel"/>
</dbReference>
<evidence type="ECO:0000256" key="14">
    <source>
        <dbReference type="SAM" id="Phobius"/>
    </source>
</evidence>
<dbReference type="InterPro" id="IPR009030">
    <property type="entry name" value="Growth_fac_rcpt_cys_sf"/>
</dbReference>
<feature type="active site" description="Charge relay system" evidence="11 12">
    <location>
        <position position="360"/>
    </location>
</feature>
<evidence type="ECO:0000256" key="8">
    <source>
        <dbReference type="ARBA" id="ARBA00023136"/>
    </source>
</evidence>
<dbReference type="CDD" id="cd00064">
    <property type="entry name" value="FU"/>
    <property type="match status" value="1"/>
</dbReference>
<feature type="active site" description="Charge relay system" evidence="11 12">
    <location>
        <position position="145"/>
    </location>
</feature>
<keyword evidence="6 12" id="KW-0378">Hydrolase</keyword>
<dbReference type="SUPFAM" id="SSF49785">
    <property type="entry name" value="Galactose-binding domain-like"/>
    <property type="match status" value="1"/>
</dbReference>
<comment type="similarity">
    <text evidence="2">Belongs to the peptidase S8 family. Furin subfamily.</text>
</comment>
<dbReference type="Gene3D" id="2.10.220.10">
    <property type="entry name" value="Hormone Receptor, Insulin-like Growth Factor Receptor 1, Chain A, domain 2"/>
    <property type="match status" value="1"/>
</dbReference>
<dbReference type="SUPFAM" id="SSF52743">
    <property type="entry name" value="Subtilisin-like"/>
    <property type="match status" value="1"/>
</dbReference>
<dbReference type="SMART" id="SM00261">
    <property type="entry name" value="FU"/>
    <property type="match status" value="2"/>
</dbReference>
<keyword evidence="17" id="KW-1185">Reference proteome</keyword>
<evidence type="ECO:0000256" key="7">
    <source>
        <dbReference type="ARBA" id="ARBA00022825"/>
    </source>
</evidence>
<dbReference type="PROSITE" id="PS00136">
    <property type="entry name" value="SUBTILASE_ASP"/>
    <property type="match status" value="1"/>
</dbReference>
<dbReference type="Gene3D" id="2.60.120.260">
    <property type="entry name" value="Galactose-binding domain-like"/>
    <property type="match status" value="1"/>
</dbReference>
<evidence type="ECO:0000256" key="4">
    <source>
        <dbReference type="ARBA" id="ARBA00022685"/>
    </source>
</evidence>
<keyword evidence="3 12" id="KW-0645">Protease</keyword>
<dbReference type="GO" id="GO:0005802">
    <property type="term" value="C:trans-Golgi network"/>
    <property type="evidence" value="ECO:0007669"/>
    <property type="project" value="TreeGrafter"/>
</dbReference>
<dbReference type="Proteomes" id="UP000472277">
    <property type="component" value="Chromosome 17"/>
</dbReference>
<dbReference type="GO" id="GO:0016486">
    <property type="term" value="P:peptide hormone processing"/>
    <property type="evidence" value="ECO:0007669"/>
    <property type="project" value="TreeGrafter"/>
</dbReference>
<dbReference type="GO" id="GO:0000139">
    <property type="term" value="C:Golgi membrane"/>
    <property type="evidence" value="ECO:0007669"/>
    <property type="project" value="TreeGrafter"/>
</dbReference>
<reference evidence="16" key="1">
    <citation type="submission" date="2025-08" db="UniProtKB">
        <authorList>
            <consortium name="Ensembl"/>
        </authorList>
    </citation>
    <scope>IDENTIFICATION</scope>
</reference>
<dbReference type="InterPro" id="IPR008979">
    <property type="entry name" value="Galactose-bd-like_sf"/>
</dbReference>
<evidence type="ECO:0000256" key="11">
    <source>
        <dbReference type="PIRSR" id="PIRSR615500-1"/>
    </source>
</evidence>
<dbReference type="Pfam" id="PF01483">
    <property type="entry name" value="P_proprotein"/>
    <property type="match status" value="1"/>
</dbReference>
<keyword evidence="4" id="KW-0165">Cleavage on pair of basic residues</keyword>
<dbReference type="InterPro" id="IPR023827">
    <property type="entry name" value="Peptidase_S8_Asp-AS"/>
</dbReference>
<keyword evidence="5" id="KW-0732">Signal</keyword>
<dbReference type="OMA" id="RDGTCQE"/>
<dbReference type="PROSITE" id="PS00138">
    <property type="entry name" value="SUBTILASE_SER"/>
    <property type="match status" value="1"/>
</dbReference>
<dbReference type="KEGG" id="stru:115151698"/>
<dbReference type="PROSITE" id="PS00137">
    <property type="entry name" value="SUBTILASE_HIS"/>
    <property type="match status" value="1"/>
</dbReference>
<dbReference type="PANTHER" id="PTHR42884:SF3">
    <property type="entry name" value="FURIN-LIKE PROTEASE 1, ISOFORMS 1_1-X_2"/>
    <property type="match status" value="1"/>
</dbReference>
<keyword evidence="14" id="KW-0812">Transmembrane</keyword>
<evidence type="ECO:0000256" key="5">
    <source>
        <dbReference type="ARBA" id="ARBA00022729"/>
    </source>
</evidence>
<dbReference type="RefSeq" id="XP_029551712.1">
    <property type="nucleotide sequence ID" value="XM_029695852.1"/>
</dbReference>
<dbReference type="Gene3D" id="3.40.50.200">
    <property type="entry name" value="Peptidase S8/S53 domain"/>
    <property type="match status" value="1"/>
</dbReference>
<evidence type="ECO:0000313" key="16">
    <source>
        <dbReference type="Ensembl" id="ENSSTUP00000020779.1"/>
    </source>
</evidence>
<name>A0A673X978_SALTR</name>
<proteinExistence type="inferred from homology"/>
<dbReference type="PANTHER" id="PTHR42884">
    <property type="entry name" value="PROPROTEIN CONVERTASE SUBTILISIN/KEXIN-RELATED"/>
    <property type="match status" value="1"/>
</dbReference>
<dbReference type="CDD" id="cd04059">
    <property type="entry name" value="Peptidases_S8_Protein_convertases_Kexins_Furin-like"/>
    <property type="match status" value="1"/>
</dbReference>
<evidence type="ECO:0000256" key="12">
    <source>
        <dbReference type="PROSITE-ProRule" id="PRU01240"/>
    </source>
</evidence>
<evidence type="ECO:0000259" key="15">
    <source>
        <dbReference type="PROSITE" id="PS51829"/>
    </source>
</evidence>
<feature type="region of interest" description="Disordered" evidence="13">
    <location>
        <begin position="152"/>
        <end position="182"/>
    </location>
</feature>
<dbReference type="InterPro" id="IPR023828">
    <property type="entry name" value="Peptidase_S8_Ser-AS"/>
</dbReference>
<dbReference type="InterPro" id="IPR022398">
    <property type="entry name" value="Peptidase_S8_His-AS"/>
</dbReference>
<dbReference type="Gene3D" id="3.30.70.850">
    <property type="entry name" value="Peptidase S8, pro-domain"/>
    <property type="match status" value="1"/>
</dbReference>
<evidence type="ECO:0000256" key="13">
    <source>
        <dbReference type="SAM" id="MobiDB-lite"/>
    </source>
</evidence>
<sequence length="776" mass="86849">MRYISCFLCMLYVCTMYAEVIYTNIWALHLNCSPEQINKIARKHGFHNMGKIFPDGNYYHMEQRQLAKQSLQAHHLHNLRLKMDPKVLWFAQQSGRSRKRRHSFTVPTDPFFNQQWYLSEAFDQNVVAAWARGYTGKGVVVSILDDGLETSHPDIAENYDPQASYDMNDNDPNPDTQYSLTRPKRHGTRCAGVVAAVANNGVCGVGVAYQAKIGGVRMLDGQVTDLIEAMSLNLNQQHIDIYSSSWGPEDLGTNLEGPNTLAQEAFIRGITNGRGGLGSIYVWASGNGGASFDNCNCDGYTNSIYTLSVGSTTERGTLPFYSEPCSAILTTTYSGGSFHHRSIVTTDLHQSCTSDHTGTSASAPLAAGIIALALEANPTLNWRDVQHLVVRASRPVDLRTHDWRTNGVGRPVSHYYGYGLLDAGRLVELASKWKAVKPKRKCTVELITRAIELRRKLTLRWNVTACHGTRNWIRSLEHIQARLTLSYTRRGDLSITLISPKKTISNLLTTRPYDKMSTGFSDWAFMSTHCWDEDPCGYWVLRIENNGDSTNRGVLLKFHLELHGTDEYMAGRRMERAVIQQCAVGNSNGSCEECVYPLYVFESICLMSCPPHYYESDGNSTRSHRKCLPCHHSCHTCFGKQDTNCLDCPPYSILDFRLGTCSPPVYPWDHRGKVTSGMERTAAVLGILMGGPLVILCIMWAITWMVSRAFLPLVAARNEVDSSTSHSSSEEARDVEMVVFRITEDQAENSERASTFTNIPNTSLQEEFDTLQSTLK</sequence>
<dbReference type="InterPro" id="IPR032815">
    <property type="entry name" value="S8_pro-domain"/>
</dbReference>